<keyword evidence="2" id="KW-0121">Carboxypeptidase</keyword>
<dbReference type="Pfam" id="PF00905">
    <property type="entry name" value="Transpeptidase"/>
    <property type="match status" value="1"/>
</dbReference>
<keyword evidence="2" id="KW-0378">Hydrolase</keyword>
<dbReference type="Proteomes" id="UP000772812">
    <property type="component" value="Unassembled WGS sequence"/>
</dbReference>
<dbReference type="PANTHER" id="PTHR30627">
    <property type="entry name" value="PEPTIDOGLYCAN D,D-TRANSPEPTIDASE"/>
    <property type="match status" value="1"/>
</dbReference>
<dbReference type="Pfam" id="PF03717">
    <property type="entry name" value="PBP_dimer"/>
    <property type="match status" value="1"/>
</dbReference>
<keyword evidence="2" id="KW-0645">Protease</keyword>
<dbReference type="SUPFAM" id="SSF56519">
    <property type="entry name" value="Penicillin binding protein dimerisation domain"/>
    <property type="match status" value="1"/>
</dbReference>
<keyword evidence="3 4" id="KW-0472">Membrane</keyword>
<feature type="domain" description="Penicillin-binding protein dimerisation" evidence="6">
    <location>
        <begin position="52"/>
        <end position="197"/>
    </location>
</feature>
<keyword evidence="4" id="KW-0812">Transmembrane</keyword>
<organism evidence="7 8">
    <name type="scientific">Persephonella atlantica</name>
    <dbReference type="NCBI Taxonomy" id="2699429"/>
    <lineage>
        <taxon>Bacteria</taxon>
        <taxon>Pseudomonadati</taxon>
        <taxon>Aquificota</taxon>
        <taxon>Aquificia</taxon>
        <taxon>Aquificales</taxon>
        <taxon>Hydrogenothermaceae</taxon>
        <taxon>Persephonella</taxon>
    </lineage>
</organism>
<protein>
    <submittedName>
        <fullName evidence="7">Penicillin-binding protein 2</fullName>
    </submittedName>
</protein>
<evidence type="ECO:0000256" key="2">
    <source>
        <dbReference type="ARBA" id="ARBA00022645"/>
    </source>
</evidence>
<feature type="transmembrane region" description="Helical" evidence="4">
    <location>
        <begin position="6"/>
        <end position="26"/>
    </location>
</feature>
<dbReference type="InterPro" id="IPR036138">
    <property type="entry name" value="PBP_dimer_sf"/>
</dbReference>
<dbReference type="InterPro" id="IPR005311">
    <property type="entry name" value="PBP_dimer"/>
</dbReference>
<evidence type="ECO:0000313" key="7">
    <source>
        <dbReference type="EMBL" id="MBK3331600.1"/>
    </source>
</evidence>
<accession>A0ABS1GFA1</accession>
<dbReference type="Gene3D" id="3.40.710.10">
    <property type="entry name" value="DD-peptidase/beta-lactamase superfamily"/>
    <property type="match status" value="1"/>
</dbReference>
<dbReference type="PANTHER" id="PTHR30627:SF1">
    <property type="entry name" value="PEPTIDOGLYCAN D,D-TRANSPEPTIDASE FTSI"/>
    <property type="match status" value="1"/>
</dbReference>
<dbReference type="InterPro" id="IPR050515">
    <property type="entry name" value="Beta-lactam/transpept"/>
</dbReference>
<keyword evidence="4" id="KW-1133">Transmembrane helix</keyword>
<comment type="subcellular location">
    <subcellularLocation>
        <location evidence="1">Membrane</location>
    </subcellularLocation>
</comment>
<feature type="domain" description="Penicillin-binding protein transpeptidase" evidence="5">
    <location>
        <begin position="241"/>
        <end position="546"/>
    </location>
</feature>
<sequence>MVKKKVYIVSFLIVAGFLIVILRLLYFQVIKRDEYTQFIKKQYYTQEKIILPRGTIYDKNGKILAISVPTIDVFVLTKHIKNRDRLAKELSIILKKPYSNILKKLSSHRNYVVIARNVDKSLKDRLLKIRRDLKEWNLGLIDSSKRFYPLGSIGGSNIGFVSRVTGKGMEGLELKYDSKLGGGTGKILMMKDALGNPFTIEKEDEKNRYDIKLTIDSNIQYIAQEALKKFVRERKPKEALILIVDPKTGNIIANATYPDYNPNLYWKYTVHKNISFQNAYEPGSLVKPFVLAEAIDEGKVSFKRKYYCGDGKIVVDGVKIRDHKRFKFLTPDEIIIHSSNVGAITLALRLDPEKFYDRLLSLGFGKSTKTFPGEAKGLIKKSKRPVDIAYASIGQNWTATPIQIAMAYSAIANGGYLLKPNFIKEIINPQTGKTIKVEKKIIGKVFSDRSLKKLKSTLKLVVEEGTAKKGKSKYFTIAGKTGTAQKYDPKIKALSKEKFYTWFAGYFPAENPQFTVVIFANEPKKIKKWEVIGGGSVSAPVLRELVDRIMFYMKGKPDKVGGKNGD</sequence>
<evidence type="ECO:0000256" key="3">
    <source>
        <dbReference type="ARBA" id="ARBA00023136"/>
    </source>
</evidence>
<name>A0ABS1GFA1_9AQUI</name>
<comment type="caution">
    <text evidence="7">The sequence shown here is derived from an EMBL/GenBank/DDBJ whole genome shotgun (WGS) entry which is preliminary data.</text>
</comment>
<gene>
    <name evidence="7" type="ORF">GWK41_00800</name>
</gene>
<dbReference type="RefSeq" id="WP_200673017.1">
    <property type="nucleotide sequence ID" value="NZ_JAACYA010000001.1"/>
</dbReference>
<dbReference type="SUPFAM" id="SSF56601">
    <property type="entry name" value="beta-lactamase/transpeptidase-like"/>
    <property type="match status" value="1"/>
</dbReference>
<dbReference type="InterPro" id="IPR001460">
    <property type="entry name" value="PCN-bd_Tpept"/>
</dbReference>
<proteinExistence type="predicted"/>
<dbReference type="InterPro" id="IPR012338">
    <property type="entry name" value="Beta-lactam/transpept-like"/>
</dbReference>
<reference evidence="7 8" key="1">
    <citation type="journal article" date="2021" name="Syst. Appl. Microbiol.">
        <title>Persephonella atlantica sp. nov.: How to adapt to physico-chemical gradients in high temperature hydrothermal habitats.</title>
        <authorList>
            <person name="Francois D.X."/>
            <person name="Godfroy A."/>
            <person name="Mathien C."/>
            <person name="Aube J."/>
            <person name="Cathalot C."/>
            <person name="Lesongeur F."/>
            <person name="L'Haridon S."/>
            <person name="Philippon X."/>
            <person name="Roussel E.G."/>
        </authorList>
    </citation>
    <scope>NUCLEOTIDE SEQUENCE [LARGE SCALE GENOMIC DNA]</scope>
    <source>
        <strain evidence="7 8">MO1340</strain>
    </source>
</reference>
<evidence type="ECO:0000256" key="1">
    <source>
        <dbReference type="ARBA" id="ARBA00004370"/>
    </source>
</evidence>
<dbReference type="EMBL" id="JAACYA010000001">
    <property type="protein sequence ID" value="MBK3331600.1"/>
    <property type="molecule type" value="Genomic_DNA"/>
</dbReference>
<dbReference type="Gene3D" id="3.30.450.330">
    <property type="match status" value="1"/>
</dbReference>
<dbReference type="Gene3D" id="3.90.1310.10">
    <property type="entry name" value="Penicillin-binding protein 2a (Domain 2)"/>
    <property type="match status" value="1"/>
</dbReference>
<evidence type="ECO:0000259" key="6">
    <source>
        <dbReference type="Pfam" id="PF03717"/>
    </source>
</evidence>
<evidence type="ECO:0000259" key="5">
    <source>
        <dbReference type="Pfam" id="PF00905"/>
    </source>
</evidence>
<evidence type="ECO:0000313" key="8">
    <source>
        <dbReference type="Proteomes" id="UP000772812"/>
    </source>
</evidence>
<evidence type="ECO:0000256" key="4">
    <source>
        <dbReference type="SAM" id="Phobius"/>
    </source>
</evidence>
<keyword evidence="8" id="KW-1185">Reference proteome</keyword>